<evidence type="ECO:0000313" key="3">
    <source>
        <dbReference type="EMBL" id="ADV14937.1"/>
    </source>
</evidence>
<dbReference type="eggNOG" id="COG3210">
    <property type="taxonomic scope" value="Bacteria"/>
</dbReference>
<feature type="chain" id="PRO_5003231667" description="RHS repeat-associated core domain-containing protein" evidence="2">
    <location>
        <begin position="23"/>
        <end position="291"/>
    </location>
</feature>
<evidence type="ECO:0008006" key="5">
    <source>
        <dbReference type="Google" id="ProtNLM"/>
    </source>
</evidence>
<dbReference type="HOGENOM" id="CLU_955820_0_0_5"/>
<dbReference type="Gene3D" id="2.180.10.10">
    <property type="entry name" value="RHS repeat-associated core"/>
    <property type="match status" value="1"/>
</dbReference>
<name>E8TJS6_MESCW</name>
<reference evidence="4" key="1">
    <citation type="submission" date="2011-01" db="EMBL/GenBank/DDBJ databases">
        <title>Complete sequence of chromosome of Mesorhizobium ciceri bv. biserrulae WSM1271.</title>
        <authorList>
            <person name="Lucas S."/>
            <person name="Copeland A."/>
            <person name="Lapidus A."/>
            <person name="Cheng J.-F."/>
            <person name="Goodwin L."/>
            <person name="Pitluck S."/>
            <person name="Teshima H."/>
            <person name="Detter J.C."/>
            <person name="Han C."/>
            <person name="Tapia R."/>
            <person name="Land M."/>
            <person name="Hauser L."/>
            <person name="Kyrpides N."/>
            <person name="Ivanova N."/>
            <person name="Nandasena K."/>
            <person name="Reeve W.G."/>
            <person name="Howieson J.G."/>
            <person name="O'Hara G."/>
            <person name="Tiwari R.P."/>
            <person name="Woyke T."/>
        </authorList>
    </citation>
    <scope>NUCLEOTIDE SEQUENCE [LARGE SCALE GENOMIC DNA]</scope>
    <source>
        <strain evidence="4">HAMBI 2942 / LMG 23838 / WSM1271</strain>
    </source>
</reference>
<dbReference type="AlphaFoldDB" id="E8TJS6"/>
<sequence length="291" mass="30336" precursor="true">MIQRILAIILTTSMLASGPARAYATYGVHLPQYDANADIQPVRFISPDPMDPTVPSVGTNRYAYAGNDPVNKSDQNGLCPVCIGIAIGATVSYFSGTTEANTPETPDDVSQTSETMAMANMVLGATTAGPARSLAMATERSGFSFAQRTYDDAFSYGKEGGQAAYSKIAGSKIKTVDDLANAISAGKVNPSKISVDVGTVGGKTYIMNTRTAVALDKAGISRSKWTIVDKTKDKAAMKRLSDQLERNNVTPGRTISKVTSKSESLGGQASQATESSGGGLLGAIGKATGLW</sequence>
<proteinExistence type="predicted"/>
<feature type="compositionally biased region" description="Polar residues" evidence="1">
    <location>
        <begin position="258"/>
        <end position="275"/>
    </location>
</feature>
<evidence type="ECO:0000313" key="4">
    <source>
        <dbReference type="Proteomes" id="UP000007471"/>
    </source>
</evidence>
<feature type="region of interest" description="Disordered" evidence="1">
    <location>
        <begin position="258"/>
        <end position="278"/>
    </location>
</feature>
<gene>
    <name evidence="3" type="ordered locus">Mesci_5930</name>
</gene>
<dbReference type="EMBL" id="CP002447">
    <property type="protein sequence ID" value="ADV14937.1"/>
    <property type="molecule type" value="Genomic_DNA"/>
</dbReference>
<accession>E8TJS6</accession>
<protein>
    <recommendedName>
        <fullName evidence="5">RHS repeat-associated core domain-containing protein</fullName>
    </recommendedName>
</protein>
<evidence type="ECO:0000256" key="2">
    <source>
        <dbReference type="SAM" id="SignalP"/>
    </source>
</evidence>
<dbReference type="eggNOG" id="COG3209">
    <property type="taxonomic scope" value="Bacteria"/>
</dbReference>
<organism evidence="3 4">
    <name type="scientific">Mesorhizobium ciceri biovar biserrulae (strain HAMBI 2942 / LMG 23838 / WSM1271)</name>
    <dbReference type="NCBI Taxonomy" id="765698"/>
    <lineage>
        <taxon>Bacteria</taxon>
        <taxon>Pseudomonadati</taxon>
        <taxon>Pseudomonadota</taxon>
        <taxon>Alphaproteobacteria</taxon>
        <taxon>Hyphomicrobiales</taxon>
        <taxon>Phyllobacteriaceae</taxon>
        <taxon>Mesorhizobium</taxon>
    </lineage>
</organism>
<evidence type="ECO:0000256" key="1">
    <source>
        <dbReference type="SAM" id="MobiDB-lite"/>
    </source>
</evidence>
<keyword evidence="2" id="KW-0732">Signal</keyword>
<dbReference type="OrthoDB" id="7876417at2"/>
<dbReference type="KEGG" id="mci:Mesci_5930"/>
<feature type="signal peptide" evidence="2">
    <location>
        <begin position="1"/>
        <end position="22"/>
    </location>
</feature>
<dbReference type="RefSeq" id="WP_013533586.1">
    <property type="nucleotide sequence ID" value="NC_014923.1"/>
</dbReference>
<dbReference type="STRING" id="765698.Mesci_5930"/>
<dbReference type="Proteomes" id="UP000007471">
    <property type="component" value="Chromosome"/>
</dbReference>